<feature type="signal peptide" evidence="1">
    <location>
        <begin position="1"/>
        <end position="27"/>
    </location>
</feature>
<evidence type="ECO:0000313" key="2">
    <source>
        <dbReference type="EMBL" id="GGG80975.1"/>
    </source>
</evidence>
<dbReference type="EMBL" id="BMER01000001">
    <property type="protein sequence ID" value="GGG80975.1"/>
    <property type="molecule type" value="Genomic_DNA"/>
</dbReference>
<keyword evidence="3" id="KW-1185">Reference proteome</keyword>
<proteinExistence type="predicted"/>
<organism evidence="2 3">
    <name type="scientific">Parapedobacter pyrenivorans</name>
    <dbReference type="NCBI Taxonomy" id="1305674"/>
    <lineage>
        <taxon>Bacteria</taxon>
        <taxon>Pseudomonadati</taxon>
        <taxon>Bacteroidota</taxon>
        <taxon>Sphingobacteriia</taxon>
        <taxon>Sphingobacteriales</taxon>
        <taxon>Sphingobacteriaceae</taxon>
        <taxon>Parapedobacter</taxon>
    </lineage>
</organism>
<dbReference type="PROSITE" id="PS51257">
    <property type="entry name" value="PROKAR_LIPOPROTEIN"/>
    <property type="match status" value="1"/>
</dbReference>
<name>A0A917HJU0_9SPHI</name>
<feature type="chain" id="PRO_5037596776" description="ZU5 domain-containing protein" evidence="1">
    <location>
        <begin position="28"/>
        <end position="439"/>
    </location>
</feature>
<evidence type="ECO:0008006" key="4">
    <source>
        <dbReference type="Google" id="ProtNLM"/>
    </source>
</evidence>
<dbReference type="Proteomes" id="UP000660862">
    <property type="component" value="Unassembled WGS sequence"/>
</dbReference>
<reference evidence="2" key="2">
    <citation type="submission" date="2020-09" db="EMBL/GenBank/DDBJ databases">
        <authorList>
            <person name="Sun Q."/>
            <person name="Zhou Y."/>
        </authorList>
    </citation>
    <scope>NUCLEOTIDE SEQUENCE</scope>
    <source>
        <strain evidence="2">CGMCC 1.12195</strain>
    </source>
</reference>
<gene>
    <name evidence="2" type="ORF">GCM10007415_11900</name>
</gene>
<keyword evidence="1" id="KW-0732">Signal</keyword>
<evidence type="ECO:0000313" key="3">
    <source>
        <dbReference type="Proteomes" id="UP000660862"/>
    </source>
</evidence>
<dbReference type="Gene3D" id="2.60.220.30">
    <property type="match status" value="1"/>
</dbReference>
<reference evidence="2" key="1">
    <citation type="journal article" date="2014" name="Int. J. Syst. Evol. Microbiol.">
        <title>Complete genome sequence of Corynebacterium casei LMG S-19264T (=DSM 44701T), isolated from a smear-ripened cheese.</title>
        <authorList>
            <consortium name="US DOE Joint Genome Institute (JGI-PGF)"/>
            <person name="Walter F."/>
            <person name="Albersmeier A."/>
            <person name="Kalinowski J."/>
            <person name="Ruckert C."/>
        </authorList>
    </citation>
    <scope>NUCLEOTIDE SEQUENCE</scope>
    <source>
        <strain evidence="2">CGMCC 1.12195</strain>
    </source>
</reference>
<evidence type="ECO:0000256" key="1">
    <source>
        <dbReference type="SAM" id="SignalP"/>
    </source>
</evidence>
<accession>A0A917HJU0</accession>
<protein>
    <recommendedName>
        <fullName evidence="4">ZU5 domain-containing protein</fullName>
    </recommendedName>
</protein>
<dbReference type="AlphaFoldDB" id="A0A917HJU0"/>
<sequence length="439" mass="47238">MNMKFVNMYTYRLAGGLLLLLALSCSKDTPAIEEPRPVFGEPVIRPKGQPMGDAVSTIIDARGGVLWFHGAVRLEVPPGAVEQPTAFGIQPIANTLDGTSPYPAFRLTPEGTHFKKPIQVSFIYEPQTGGAPQTRMVAFQNDKGVWCGVSTALDEAQHRLTVATTHFSDWVWFDLLSLRKDRESIGAGGTVNLQLLQQVLGELVPANHIDSVSLGAMDDIGYWKEDITISNWKIVSGPGKLEPQANKYGKLGDAVYTAPAVINEATEVEIQVEVESKYGYISDPTAPDGRRKLGKLILLTKILLEPDHYFFLEVDGVRQDLSKGASGAVMGGQITVSSANEAGVTVTLGCFGTGSGTYPGGINSGESFILVSVPSGGTRKSFHNVYVQCPDIRYSGVTEVGITDGAIEGTFSGTVYYSDQACGYSDSKSVKCTFKIKQH</sequence>
<comment type="caution">
    <text evidence="2">The sequence shown here is derived from an EMBL/GenBank/DDBJ whole genome shotgun (WGS) entry which is preliminary data.</text>
</comment>